<name>A0AAW4J1W6_CLOPF</name>
<protein>
    <recommendedName>
        <fullName evidence="3">Head-tail adaptor protein</fullName>
    </recommendedName>
</protein>
<dbReference type="Proteomes" id="UP000668068">
    <property type="component" value="Unassembled WGS sequence"/>
</dbReference>
<dbReference type="EMBL" id="JAENQP010000001">
    <property type="protein sequence ID" value="MBO3357631.1"/>
    <property type="molecule type" value="Genomic_DNA"/>
</dbReference>
<organism evidence="1 2">
    <name type="scientific">Clostridium perfringens</name>
    <dbReference type="NCBI Taxonomy" id="1502"/>
    <lineage>
        <taxon>Bacteria</taxon>
        <taxon>Bacillati</taxon>
        <taxon>Bacillota</taxon>
        <taxon>Clostridia</taxon>
        <taxon>Eubacteriales</taxon>
        <taxon>Clostridiaceae</taxon>
        <taxon>Clostridium</taxon>
    </lineage>
</organism>
<evidence type="ECO:0000313" key="2">
    <source>
        <dbReference type="Proteomes" id="UP000668068"/>
    </source>
</evidence>
<sequence>MSINSNMKSLILQENTDIITPSLARKKEWVDLENPILIAIYETDSRVNTNNARYNESSHIGLTFSKDISAKNRLRDGNMIYNIIGVNPQGRLSQVFLKVIENVK</sequence>
<dbReference type="RefSeq" id="WP_003477332.1">
    <property type="nucleotide sequence ID" value="NZ_CATNWO010000001.1"/>
</dbReference>
<dbReference type="AlphaFoldDB" id="A0AAW4J1W6"/>
<accession>A0AAW4J1W6</accession>
<evidence type="ECO:0008006" key="3">
    <source>
        <dbReference type="Google" id="ProtNLM"/>
    </source>
</evidence>
<gene>
    <name evidence="1" type="ORF">JJB47_02420</name>
</gene>
<evidence type="ECO:0000313" key="1">
    <source>
        <dbReference type="EMBL" id="MBO3357631.1"/>
    </source>
</evidence>
<reference evidence="1" key="1">
    <citation type="submission" date="2020-12" db="EMBL/GenBank/DDBJ databases">
        <title>Comparative genomics of Clostridium perfringens reveals patterns of host-associated phylogenetic clades and virulence factors.</title>
        <authorList>
            <person name="Smith A.H."/>
            <person name="Geier R."/>
        </authorList>
    </citation>
    <scope>NUCLEOTIDE SEQUENCE</scope>
    <source>
        <strain evidence="1">CHD30677R</strain>
    </source>
</reference>
<comment type="caution">
    <text evidence="1">The sequence shown here is derived from an EMBL/GenBank/DDBJ whole genome shotgun (WGS) entry which is preliminary data.</text>
</comment>
<proteinExistence type="predicted"/>